<keyword evidence="2" id="KW-1185">Reference proteome</keyword>
<evidence type="ECO:0000313" key="2">
    <source>
        <dbReference type="Proteomes" id="UP000308600"/>
    </source>
</evidence>
<accession>A0ACD3B2K1</accession>
<name>A0ACD3B2K1_9AGAR</name>
<organism evidence="1 2">
    <name type="scientific">Pluteus cervinus</name>
    <dbReference type="NCBI Taxonomy" id="181527"/>
    <lineage>
        <taxon>Eukaryota</taxon>
        <taxon>Fungi</taxon>
        <taxon>Dikarya</taxon>
        <taxon>Basidiomycota</taxon>
        <taxon>Agaricomycotina</taxon>
        <taxon>Agaricomycetes</taxon>
        <taxon>Agaricomycetidae</taxon>
        <taxon>Agaricales</taxon>
        <taxon>Pluteineae</taxon>
        <taxon>Pluteaceae</taxon>
        <taxon>Pluteus</taxon>
    </lineage>
</organism>
<evidence type="ECO:0000313" key="1">
    <source>
        <dbReference type="EMBL" id="TFK72213.1"/>
    </source>
</evidence>
<protein>
    <submittedName>
        <fullName evidence="1">Uncharacterized protein</fullName>
    </submittedName>
</protein>
<gene>
    <name evidence="1" type="ORF">BDN72DRAFT_373739</name>
</gene>
<proteinExistence type="predicted"/>
<dbReference type="EMBL" id="ML208288">
    <property type="protein sequence ID" value="TFK72213.1"/>
    <property type="molecule type" value="Genomic_DNA"/>
</dbReference>
<sequence>MQRRRACVSSQVAVRVVIGFQDAGLCRFVPCMRVSTRSLQVLAQARCRTDFRNCHRTRRYNTITLEDCDRGSILKIDQHINRKSANSRIKACSLYQHPEQQRSYVHRQREHNNHDCRRCLSRKPCQRRLLTCRGRGHPGSKSAKHLVECQPPERYSSAPDRCLGSPLDSSQYVVYCANCVHSIRVCTRLFLLIIKDDSLRCTVGVSASILAISMYPRGTLYI</sequence>
<dbReference type="Proteomes" id="UP000308600">
    <property type="component" value="Unassembled WGS sequence"/>
</dbReference>
<reference evidence="1 2" key="1">
    <citation type="journal article" date="2019" name="Nat. Ecol. Evol.">
        <title>Megaphylogeny resolves global patterns of mushroom evolution.</title>
        <authorList>
            <person name="Varga T."/>
            <person name="Krizsan K."/>
            <person name="Foldi C."/>
            <person name="Dima B."/>
            <person name="Sanchez-Garcia M."/>
            <person name="Sanchez-Ramirez S."/>
            <person name="Szollosi G.J."/>
            <person name="Szarkandi J.G."/>
            <person name="Papp V."/>
            <person name="Albert L."/>
            <person name="Andreopoulos W."/>
            <person name="Angelini C."/>
            <person name="Antonin V."/>
            <person name="Barry K.W."/>
            <person name="Bougher N.L."/>
            <person name="Buchanan P."/>
            <person name="Buyck B."/>
            <person name="Bense V."/>
            <person name="Catcheside P."/>
            <person name="Chovatia M."/>
            <person name="Cooper J."/>
            <person name="Damon W."/>
            <person name="Desjardin D."/>
            <person name="Finy P."/>
            <person name="Geml J."/>
            <person name="Haridas S."/>
            <person name="Hughes K."/>
            <person name="Justo A."/>
            <person name="Karasinski D."/>
            <person name="Kautmanova I."/>
            <person name="Kiss B."/>
            <person name="Kocsube S."/>
            <person name="Kotiranta H."/>
            <person name="LaButti K.M."/>
            <person name="Lechner B.E."/>
            <person name="Liimatainen K."/>
            <person name="Lipzen A."/>
            <person name="Lukacs Z."/>
            <person name="Mihaltcheva S."/>
            <person name="Morgado L.N."/>
            <person name="Niskanen T."/>
            <person name="Noordeloos M.E."/>
            <person name="Ohm R.A."/>
            <person name="Ortiz-Santana B."/>
            <person name="Ovrebo C."/>
            <person name="Racz N."/>
            <person name="Riley R."/>
            <person name="Savchenko A."/>
            <person name="Shiryaev A."/>
            <person name="Soop K."/>
            <person name="Spirin V."/>
            <person name="Szebenyi C."/>
            <person name="Tomsovsky M."/>
            <person name="Tulloss R.E."/>
            <person name="Uehling J."/>
            <person name="Grigoriev I.V."/>
            <person name="Vagvolgyi C."/>
            <person name="Papp T."/>
            <person name="Martin F.M."/>
            <person name="Miettinen O."/>
            <person name="Hibbett D.S."/>
            <person name="Nagy L.G."/>
        </authorList>
    </citation>
    <scope>NUCLEOTIDE SEQUENCE [LARGE SCALE GENOMIC DNA]</scope>
    <source>
        <strain evidence="1 2">NL-1719</strain>
    </source>
</reference>